<protein>
    <recommendedName>
        <fullName evidence="4">Protein argonaute N-terminal domain-containing protein</fullName>
    </recommendedName>
</protein>
<feature type="compositionally biased region" description="Basic and acidic residues" evidence="1">
    <location>
        <begin position="92"/>
        <end position="109"/>
    </location>
</feature>
<feature type="region of interest" description="Disordered" evidence="1">
    <location>
        <begin position="154"/>
        <end position="173"/>
    </location>
</feature>
<organism evidence="2 3">
    <name type="scientific">Colocasia esculenta</name>
    <name type="common">Wild taro</name>
    <name type="synonym">Arum esculentum</name>
    <dbReference type="NCBI Taxonomy" id="4460"/>
    <lineage>
        <taxon>Eukaryota</taxon>
        <taxon>Viridiplantae</taxon>
        <taxon>Streptophyta</taxon>
        <taxon>Embryophyta</taxon>
        <taxon>Tracheophyta</taxon>
        <taxon>Spermatophyta</taxon>
        <taxon>Magnoliopsida</taxon>
        <taxon>Liliopsida</taxon>
        <taxon>Araceae</taxon>
        <taxon>Aroideae</taxon>
        <taxon>Colocasieae</taxon>
        <taxon>Colocasia</taxon>
    </lineage>
</organism>
<evidence type="ECO:0000313" key="3">
    <source>
        <dbReference type="Proteomes" id="UP000652761"/>
    </source>
</evidence>
<proteinExistence type="predicted"/>
<evidence type="ECO:0000256" key="1">
    <source>
        <dbReference type="SAM" id="MobiDB-lite"/>
    </source>
</evidence>
<accession>A0A843XF80</accession>
<evidence type="ECO:0008006" key="4">
    <source>
        <dbReference type="Google" id="ProtNLM"/>
    </source>
</evidence>
<dbReference type="AlphaFoldDB" id="A0A843XF80"/>
<name>A0A843XF80_COLES</name>
<dbReference type="Proteomes" id="UP000652761">
    <property type="component" value="Unassembled WGS sequence"/>
</dbReference>
<dbReference type="EMBL" id="NMUH01007821">
    <property type="protein sequence ID" value="MQM17880.1"/>
    <property type="molecule type" value="Genomic_DNA"/>
</dbReference>
<keyword evidence="3" id="KW-1185">Reference proteome</keyword>
<comment type="caution">
    <text evidence="2">The sequence shown here is derived from an EMBL/GenBank/DDBJ whole genome shotgun (WGS) entry which is preliminary data.</text>
</comment>
<feature type="region of interest" description="Disordered" evidence="1">
    <location>
        <begin position="1"/>
        <end position="146"/>
    </location>
</feature>
<reference evidence="2" key="1">
    <citation type="submission" date="2017-07" db="EMBL/GenBank/DDBJ databases">
        <title>Taro Niue Genome Assembly and Annotation.</title>
        <authorList>
            <person name="Atibalentja N."/>
            <person name="Keating K."/>
            <person name="Fields C.J."/>
        </authorList>
    </citation>
    <scope>NUCLEOTIDE SEQUENCE</scope>
    <source>
        <strain evidence="2">Niue_2</strain>
        <tissue evidence="2">Leaf</tissue>
    </source>
</reference>
<feature type="region of interest" description="Disordered" evidence="1">
    <location>
        <begin position="184"/>
        <end position="213"/>
    </location>
</feature>
<feature type="compositionally biased region" description="Gly residues" evidence="1">
    <location>
        <begin position="10"/>
        <end position="33"/>
    </location>
</feature>
<evidence type="ECO:0000313" key="2">
    <source>
        <dbReference type="EMBL" id="MQM17880.1"/>
    </source>
</evidence>
<feature type="compositionally biased region" description="Basic and acidic residues" evidence="1">
    <location>
        <begin position="37"/>
        <end position="61"/>
    </location>
</feature>
<gene>
    <name evidence="2" type="ORF">Taro_050863</name>
</gene>
<sequence>MEQQGRGNRGHGYGGWGSGGRFSGRGDGQGRGSGWQQDRHGDRGWQGNGDRRGGRQGDHGGRGAYGGRGSAACQQVSLEAGRRGGQSSGDQQDGHRDWQGDSSHGDGRHGNHRARGNVGRGTMKQVSPATGGGGGQPSGAHGSVGNVLNTERDRVHGPSAWGRGGGSGAWGKPMAAGTALATEATTPGSVPSGLERLAISPAPSAPCLPSKGGRLVPIPRPDGGGSLGANKTVRLRVNNFSHRVDEKMAMFSHYDHVDVKPENLPVGSATPEILKSAVKRELSRVHSTAQFHFGEEKGLVHFSIVLKCNMIRHSSQSHVAPLT</sequence>